<dbReference type="Pfam" id="PF01594">
    <property type="entry name" value="AI-2E_transport"/>
    <property type="match status" value="1"/>
</dbReference>
<evidence type="ECO:0000256" key="4">
    <source>
        <dbReference type="ARBA" id="ARBA00022989"/>
    </source>
</evidence>
<evidence type="ECO:0000256" key="6">
    <source>
        <dbReference type="SAM" id="Phobius"/>
    </source>
</evidence>
<evidence type="ECO:0000313" key="7">
    <source>
        <dbReference type="EMBL" id="VAV86409.1"/>
    </source>
</evidence>
<dbReference type="PANTHER" id="PTHR21716">
    <property type="entry name" value="TRANSMEMBRANE PROTEIN"/>
    <property type="match status" value="1"/>
</dbReference>
<dbReference type="PANTHER" id="PTHR21716:SF64">
    <property type="entry name" value="AI-2 TRANSPORT PROTEIN TQSA"/>
    <property type="match status" value="1"/>
</dbReference>
<keyword evidence="5 6" id="KW-0472">Membrane</keyword>
<comment type="subcellular location">
    <subcellularLocation>
        <location evidence="1">Membrane</location>
        <topology evidence="1">Multi-pass membrane protein</topology>
    </subcellularLocation>
</comment>
<dbReference type="GO" id="GO:0016020">
    <property type="term" value="C:membrane"/>
    <property type="evidence" value="ECO:0007669"/>
    <property type="project" value="UniProtKB-SubCell"/>
</dbReference>
<protein>
    <submittedName>
        <fullName evidence="7">Permease often clustered with de novo purine synthesis</fullName>
    </submittedName>
</protein>
<comment type="similarity">
    <text evidence="2">Belongs to the autoinducer-2 exporter (AI-2E) (TC 2.A.86) family.</text>
</comment>
<dbReference type="AlphaFoldDB" id="A0A3B0R235"/>
<feature type="transmembrane region" description="Helical" evidence="6">
    <location>
        <begin position="60"/>
        <end position="82"/>
    </location>
</feature>
<keyword evidence="4 6" id="KW-1133">Transmembrane helix</keyword>
<feature type="transmembrane region" description="Helical" evidence="6">
    <location>
        <begin position="7"/>
        <end position="25"/>
    </location>
</feature>
<evidence type="ECO:0000256" key="1">
    <source>
        <dbReference type="ARBA" id="ARBA00004141"/>
    </source>
</evidence>
<organism evidence="7">
    <name type="scientific">hydrothermal vent metagenome</name>
    <dbReference type="NCBI Taxonomy" id="652676"/>
    <lineage>
        <taxon>unclassified sequences</taxon>
        <taxon>metagenomes</taxon>
        <taxon>ecological metagenomes</taxon>
    </lineage>
</organism>
<sequence length="368" mass="39708">MTLQRQITFWLGALFILILSLWLLSDILLPFIAGLVLAYFLDPVADWFEAKGVPRVVATLIILGTSILAFVLLVLLLVPVLGDQIATFAANLPENIKKLTSLFNDAAPDWLKQALASQTSELSGSAGDFAGKIAGWAGTVLTSILTGGIAVVNMLSLLVITPIVAFYMLNDWDRMVAIVDGWLPRDQLETIRELARQIDAAMAGFIRGQGIVCMILGLFYAFALIGVGLNFGLLIGLAAGFLSFVPYVGSLVGGVLSIGMALVQFWPEWMSIFLVIGIFVVGQFIEGNFLSPKLVGGRIGLHPVWLMFALFAFAYLFGFVGLLLAVPLAAAVAVLTRFGLKQYLASKLYLGQPAPKAKKRARKTVKKG</sequence>
<evidence type="ECO:0000256" key="5">
    <source>
        <dbReference type="ARBA" id="ARBA00023136"/>
    </source>
</evidence>
<feature type="transmembrane region" description="Helical" evidence="6">
    <location>
        <begin position="211"/>
        <end position="238"/>
    </location>
</feature>
<feature type="transmembrane region" description="Helical" evidence="6">
    <location>
        <begin position="269"/>
        <end position="285"/>
    </location>
</feature>
<dbReference type="GO" id="GO:0055085">
    <property type="term" value="P:transmembrane transport"/>
    <property type="evidence" value="ECO:0007669"/>
    <property type="project" value="TreeGrafter"/>
</dbReference>
<evidence type="ECO:0000256" key="3">
    <source>
        <dbReference type="ARBA" id="ARBA00022692"/>
    </source>
</evidence>
<name>A0A3B0R235_9ZZZZ</name>
<feature type="transmembrane region" description="Helical" evidence="6">
    <location>
        <begin position="305"/>
        <end position="335"/>
    </location>
</feature>
<gene>
    <name evidence="7" type="ORF">MNBD_ALPHA08-2114</name>
</gene>
<dbReference type="EMBL" id="UOEC01000003">
    <property type="protein sequence ID" value="VAV86409.1"/>
    <property type="molecule type" value="Genomic_DNA"/>
</dbReference>
<dbReference type="InterPro" id="IPR002549">
    <property type="entry name" value="AI-2E-like"/>
</dbReference>
<evidence type="ECO:0000256" key="2">
    <source>
        <dbReference type="ARBA" id="ARBA00009773"/>
    </source>
</evidence>
<keyword evidence="3 6" id="KW-0812">Transmembrane</keyword>
<feature type="transmembrane region" description="Helical" evidence="6">
    <location>
        <begin position="144"/>
        <end position="169"/>
    </location>
</feature>
<feature type="transmembrane region" description="Helical" evidence="6">
    <location>
        <begin position="244"/>
        <end position="262"/>
    </location>
</feature>
<proteinExistence type="inferred from homology"/>
<reference evidence="7" key="1">
    <citation type="submission" date="2018-06" db="EMBL/GenBank/DDBJ databases">
        <authorList>
            <person name="Zhirakovskaya E."/>
        </authorList>
    </citation>
    <scope>NUCLEOTIDE SEQUENCE</scope>
</reference>
<accession>A0A3B0R235</accession>